<keyword evidence="4" id="KW-1185">Reference proteome</keyword>
<evidence type="ECO:0000313" key="4">
    <source>
        <dbReference type="Proteomes" id="UP001516023"/>
    </source>
</evidence>
<feature type="compositionally biased region" description="Basic residues" evidence="1">
    <location>
        <begin position="194"/>
        <end position="219"/>
    </location>
</feature>
<reference evidence="3 4" key="1">
    <citation type="journal article" date="2020" name="G3 (Bethesda)">
        <title>Improved Reference Genome for Cyclotella cryptica CCMP332, a Model for Cell Wall Morphogenesis, Salinity Adaptation, and Lipid Production in Diatoms (Bacillariophyta).</title>
        <authorList>
            <person name="Roberts W.R."/>
            <person name="Downey K.M."/>
            <person name="Ruck E.C."/>
            <person name="Traller J.C."/>
            <person name="Alverson A.J."/>
        </authorList>
    </citation>
    <scope>NUCLEOTIDE SEQUENCE [LARGE SCALE GENOMIC DNA]</scope>
    <source>
        <strain evidence="3 4">CCMP332</strain>
    </source>
</reference>
<proteinExistence type="predicted"/>
<organism evidence="3 4">
    <name type="scientific">Cyclotella cryptica</name>
    <dbReference type="NCBI Taxonomy" id="29204"/>
    <lineage>
        <taxon>Eukaryota</taxon>
        <taxon>Sar</taxon>
        <taxon>Stramenopiles</taxon>
        <taxon>Ochrophyta</taxon>
        <taxon>Bacillariophyta</taxon>
        <taxon>Coscinodiscophyceae</taxon>
        <taxon>Thalassiosirophycidae</taxon>
        <taxon>Stephanodiscales</taxon>
        <taxon>Stephanodiscaceae</taxon>
        <taxon>Cyclotella</taxon>
    </lineage>
</organism>
<feature type="region of interest" description="Disordered" evidence="1">
    <location>
        <begin position="1"/>
        <end position="25"/>
    </location>
</feature>
<keyword evidence="2" id="KW-1133">Transmembrane helix</keyword>
<accession>A0ABD3PDD5</accession>
<evidence type="ECO:0000313" key="3">
    <source>
        <dbReference type="EMBL" id="KAL3785161.1"/>
    </source>
</evidence>
<keyword evidence="2" id="KW-0812">Transmembrane</keyword>
<comment type="caution">
    <text evidence="3">The sequence shown here is derived from an EMBL/GenBank/DDBJ whole genome shotgun (WGS) entry which is preliminary data.</text>
</comment>
<sequence length="473" mass="53285">MLRRRRDDLPTTFAPTANGPDGSGKSIKMDAPLVKAIRSAEGATKYTYMWFFGSLVFIWMGWSLISRGSGESCVVSCRVDGCQSYRLLIDLDYLYYYDVASMVLDCKSTGCTLTINKPKKFTPRNVSFAPRSIKTKRKVRVEFKRDQVVRADNVLWDPVGAGRIVENFGLASPSYDGERRMEDEEEDREGPSNKKARPNKPWKEHKKYKKQQQRNKYKKSSSYSAKMFGPDENGYYNSYILVLRDPTPELFDESNNADIDGQDNEESPSKKMQRQMQSRHKSMLHDPNSLAAQLAPFLVRSQDDADSLEYNIHLRDFNIGQTRRLARTSVAKINSFANGRRSSFAIREARPVSWQGLTLLILGVFSLILCLLLGQFWEEYDPTRDGSYRKRMAEIRRRKEAEMARKRNYGSGGGRKNVVKPTPVRSGYQGVSRSGGVSTGVGGNMRMRTSASSGAESRGSSGGAAYGASKRGD</sequence>
<protein>
    <submittedName>
        <fullName evidence="3">Uncharacterized protein</fullName>
    </submittedName>
</protein>
<name>A0ABD3PDD5_9STRA</name>
<evidence type="ECO:0000256" key="1">
    <source>
        <dbReference type="SAM" id="MobiDB-lite"/>
    </source>
</evidence>
<evidence type="ECO:0000256" key="2">
    <source>
        <dbReference type="SAM" id="Phobius"/>
    </source>
</evidence>
<dbReference type="AlphaFoldDB" id="A0ABD3PDD5"/>
<keyword evidence="2" id="KW-0472">Membrane</keyword>
<gene>
    <name evidence="3" type="ORF">HJC23_013827</name>
</gene>
<feature type="transmembrane region" description="Helical" evidence="2">
    <location>
        <begin position="352"/>
        <end position="374"/>
    </location>
</feature>
<feature type="region of interest" description="Disordered" evidence="1">
    <location>
        <begin position="399"/>
        <end position="473"/>
    </location>
</feature>
<dbReference type="EMBL" id="JABMIG020000219">
    <property type="protein sequence ID" value="KAL3785161.1"/>
    <property type="molecule type" value="Genomic_DNA"/>
</dbReference>
<feature type="compositionally biased region" description="Low complexity" evidence="1">
    <location>
        <begin position="450"/>
        <end position="459"/>
    </location>
</feature>
<dbReference type="Proteomes" id="UP001516023">
    <property type="component" value="Unassembled WGS sequence"/>
</dbReference>
<feature type="region of interest" description="Disordered" evidence="1">
    <location>
        <begin position="251"/>
        <end position="273"/>
    </location>
</feature>
<feature type="region of interest" description="Disordered" evidence="1">
    <location>
        <begin position="174"/>
        <end position="225"/>
    </location>
</feature>
<feature type="transmembrane region" description="Helical" evidence="2">
    <location>
        <begin position="46"/>
        <end position="65"/>
    </location>
</feature>